<evidence type="ECO:0000313" key="2">
    <source>
        <dbReference type="Proteomes" id="UP000766904"/>
    </source>
</evidence>
<name>A0A8J8Q738_9EURY</name>
<reference evidence="1" key="1">
    <citation type="submission" date="2017-11" db="EMBL/GenBank/DDBJ databases">
        <authorList>
            <person name="Kajale S.C."/>
            <person name="Sharma A."/>
        </authorList>
    </citation>
    <scope>NUCLEOTIDE SEQUENCE</scope>
    <source>
        <strain evidence="1">LS1_42</strain>
    </source>
</reference>
<evidence type="ECO:0000313" key="1">
    <source>
        <dbReference type="EMBL" id="TYL40322.1"/>
    </source>
</evidence>
<gene>
    <name evidence="1" type="ORF">CV102_01725</name>
</gene>
<sequence>MTTRLGLAITILGLVSLVVATAGASSVALERPVTIDVVDDDEATIGFEPENGTDLVTITNRHGSPVTVFADVRAENRSENGTEVEPGESETIANPACDLETDGGDVPVDVTVVSDSFELERTVTASTDCSADEDGG</sequence>
<dbReference type="OrthoDB" id="386467at2157"/>
<protein>
    <submittedName>
        <fullName evidence="1">Uncharacterized protein</fullName>
    </submittedName>
</protein>
<dbReference type="RefSeq" id="WP_148856110.1">
    <property type="nucleotide sequence ID" value="NZ_PHNJ01000001.1"/>
</dbReference>
<accession>A0A8J8Q738</accession>
<comment type="caution">
    <text evidence="1">The sequence shown here is derived from an EMBL/GenBank/DDBJ whole genome shotgun (WGS) entry which is preliminary data.</text>
</comment>
<dbReference type="AlphaFoldDB" id="A0A8J8Q738"/>
<keyword evidence="2" id="KW-1185">Reference proteome</keyword>
<proteinExistence type="predicted"/>
<dbReference type="EMBL" id="PHNJ01000001">
    <property type="protein sequence ID" value="TYL40322.1"/>
    <property type="molecule type" value="Genomic_DNA"/>
</dbReference>
<dbReference type="Proteomes" id="UP000766904">
    <property type="component" value="Unassembled WGS sequence"/>
</dbReference>
<organism evidence="1 2">
    <name type="scientific">Natronococcus pandeyae</name>
    <dbReference type="NCBI Taxonomy" id="2055836"/>
    <lineage>
        <taxon>Archaea</taxon>
        <taxon>Methanobacteriati</taxon>
        <taxon>Methanobacteriota</taxon>
        <taxon>Stenosarchaea group</taxon>
        <taxon>Halobacteria</taxon>
        <taxon>Halobacteriales</taxon>
        <taxon>Natrialbaceae</taxon>
        <taxon>Natronococcus</taxon>
    </lineage>
</organism>